<dbReference type="HOGENOM" id="CLU_017617_1_0_10"/>
<dbReference type="RefSeq" id="WP_014797210.1">
    <property type="nucleotide sequence ID" value="NC_018018.1"/>
</dbReference>
<dbReference type="Pfam" id="PF13620">
    <property type="entry name" value="CarboxypepD_reg"/>
    <property type="match status" value="1"/>
</dbReference>
<organism evidence="6 7">
    <name type="scientific">Bernardetia litoralis (strain ATCC 23117 / DSM 6794 / NBRC 15988 / NCIMB 1366 / Fx l1 / Sio-4)</name>
    <name type="common">Flexibacter litoralis</name>
    <dbReference type="NCBI Taxonomy" id="880071"/>
    <lineage>
        <taxon>Bacteria</taxon>
        <taxon>Pseudomonadati</taxon>
        <taxon>Bacteroidota</taxon>
        <taxon>Cytophagia</taxon>
        <taxon>Cytophagales</taxon>
        <taxon>Bernardetiaceae</taxon>
        <taxon>Bernardetia</taxon>
    </lineage>
</organism>
<dbReference type="InterPro" id="IPR037066">
    <property type="entry name" value="Plug_dom_sf"/>
</dbReference>
<evidence type="ECO:0000256" key="1">
    <source>
        <dbReference type="ARBA" id="ARBA00004442"/>
    </source>
</evidence>
<protein>
    <submittedName>
        <fullName evidence="6">Outer membrane receptor protein</fullName>
    </submittedName>
</protein>
<keyword evidence="4" id="KW-0732">Signal</keyword>
<evidence type="ECO:0000256" key="2">
    <source>
        <dbReference type="ARBA" id="ARBA00023136"/>
    </source>
</evidence>
<evidence type="ECO:0000256" key="4">
    <source>
        <dbReference type="SAM" id="SignalP"/>
    </source>
</evidence>
<dbReference type="InterPro" id="IPR008969">
    <property type="entry name" value="CarboxyPept-like_regulatory"/>
</dbReference>
<dbReference type="Proteomes" id="UP000006054">
    <property type="component" value="Chromosome"/>
</dbReference>
<dbReference type="InterPro" id="IPR036942">
    <property type="entry name" value="Beta-barrel_TonB_sf"/>
</dbReference>
<keyword evidence="3" id="KW-0998">Cell outer membrane</keyword>
<dbReference type="OrthoDB" id="905812at2"/>
<dbReference type="Gene3D" id="2.60.40.1120">
    <property type="entry name" value="Carboxypeptidase-like, regulatory domain"/>
    <property type="match status" value="1"/>
</dbReference>
<name>I4AIG8_BERLS</name>
<feature type="chain" id="PRO_5003685722" evidence="4">
    <location>
        <begin position="27"/>
        <end position="814"/>
    </location>
</feature>
<dbReference type="InterPro" id="IPR041700">
    <property type="entry name" value="OMP_b-brl_3"/>
</dbReference>
<feature type="domain" description="Outer membrane protein beta-barrel" evidence="5">
    <location>
        <begin position="386"/>
        <end position="788"/>
    </location>
</feature>
<dbReference type="KEGG" id="fli:Fleli_1321"/>
<evidence type="ECO:0000259" key="5">
    <source>
        <dbReference type="Pfam" id="PF14905"/>
    </source>
</evidence>
<dbReference type="GO" id="GO:0009279">
    <property type="term" value="C:cell outer membrane"/>
    <property type="evidence" value="ECO:0007669"/>
    <property type="project" value="UniProtKB-SubCell"/>
</dbReference>
<comment type="subcellular location">
    <subcellularLocation>
        <location evidence="1">Cell outer membrane</location>
    </subcellularLocation>
</comment>
<evidence type="ECO:0000313" key="7">
    <source>
        <dbReference type="Proteomes" id="UP000006054"/>
    </source>
</evidence>
<keyword evidence="2" id="KW-0472">Membrane</keyword>
<proteinExistence type="predicted"/>
<dbReference type="SUPFAM" id="SSF56935">
    <property type="entry name" value="Porins"/>
    <property type="match status" value="1"/>
</dbReference>
<accession>I4AIG8</accession>
<dbReference type="Pfam" id="PF14905">
    <property type="entry name" value="OMP_b-brl_3"/>
    <property type="match status" value="1"/>
</dbReference>
<gene>
    <name evidence="6" type="ordered locus">Fleli_1321</name>
</gene>
<sequence precursor="true">MRNLITSTFKLSLLLLFILSSFSAFAQINSHSITGSAKSDNGEAVSFAAVGLMNVSDSSLAKASVANADGNFRFVDVKNEDYFIIITSVGYQKFTSSTISITENSEKEITLNKFVIQSNNVLDAVEIVAQKPMVEVLADKTVFNVEGTIAASGSSGLELLRKAPGVILDNNNGIIVEGKSGIQVFIDGKRSVLQGEDLTNYLNTLQASDIESIEIITQPSSKYDAAGSAGILNIKLKKNKNFGTNGTVSLGYSVWDNQRYNGSISLNNRTKKTNTFFTYSNRFGETRRFENFYRTQNNFIFDVHSEGLRDEKSHNFKLGTDIFASNKSTFGVLLNGNLGNTDFDNDSRTLISSQSTNEISQVLVAQSLNKSDFYNLIGNLNYRYEDTTGHTLNVDLDYGQYKNDGKTYQPNYYYDGNEQALLSSLIYEMITPTTIDIFTFKTDYEQNFLKGKLGLGIKSSIVNTDNTFDFYDEIDGNKILNTDKSNDFIYQEIVNAVYFNYNRKWKKMNIQFGLRAEHTKSDGKLSSNQTENNERVKRDYLNLFPSGGLTYNANKENSFGLIYSRRIERPSYQNLNPFAQQLDELTSRKGNAFLQPQYIDNIKFSHTYKYSLNTSISYSYINDFFGQVTSAQDERKSVIQTQNIATQQTWSLNISYPFEVNKWWNAFINLNAYNSSYTGKTDDFVSISQSTFNIYGQNTFSLPKGYKFEVSGWYNSPSVWGGTYQTKSLGAMDLAIQKSFLEDKLSFRMSMSDVFFTSPWRGDTQFGDVLIQGSGGWESRQVKINLSYNFGNNKVKSARKRKTGAEDENNRIGG</sequence>
<keyword evidence="6" id="KW-0675">Receptor</keyword>
<evidence type="ECO:0000313" key="6">
    <source>
        <dbReference type="EMBL" id="AFM03753.1"/>
    </source>
</evidence>
<dbReference type="SUPFAM" id="SSF49464">
    <property type="entry name" value="Carboxypeptidase regulatory domain-like"/>
    <property type="match status" value="1"/>
</dbReference>
<reference evidence="7" key="1">
    <citation type="submission" date="2012-06" db="EMBL/GenBank/DDBJ databases">
        <title>The complete genome of Flexibacter litoralis DSM 6794.</title>
        <authorList>
            <person name="Lucas S."/>
            <person name="Copeland A."/>
            <person name="Lapidus A."/>
            <person name="Glavina del Rio T."/>
            <person name="Dalin E."/>
            <person name="Tice H."/>
            <person name="Bruce D."/>
            <person name="Goodwin L."/>
            <person name="Pitluck S."/>
            <person name="Peters L."/>
            <person name="Ovchinnikova G."/>
            <person name="Lu M."/>
            <person name="Kyrpides N."/>
            <person name="Mavromatis K."/>
            <person name="Ivanova N."/>
            <person name="Brettin T."/>
            <person name="Detter J.C."/>
            <person name="Han C."/>
            <person name="Larimer F."/>
            <person name="Land M."/>
            <person name="Hauser L."/>
            <person name="Markowitz V."/>
            <person name="Cheng J.-F."/>
            <person name="Hugenholtz P."/>
            <person name="Woyke T."/>
            <person name="Wu D."/>
            <person name="Spring S."/>
            <person name="Lang E."/>
            <person name="Kopitz M."/>
            <person name="Brambilla E."/>
            <person name="Klenk H.-P."/>
            <person name="Eisen J.A."/>
        </authorList>
    </citation>
    <scope>NUCLEOTIDE SEQUENCE [LARGE SCALE GENOMIC DNA]</scope>
    <source>
        <strain evidence="7">ATCC 23117 / DSM 6794 / NBRC 15988 / NCIMB 1366 / Sio-4</strain>
    </source>
</reference>
<dbReference type="AlphaFoldDB" id="I4AIG8"/>
<dbReference type="EMBL" id="CP003345">
    <property type="protein sequence ID" value="AFM03753.1"/>
    <property type="molecule type" value="Genomic_DNA"/>
</dbReference>
<dbReference type="Gene3D" id="2.40.170.20">
    <property type="entry name" value="TonB-dependent receptor, beta-barrel domain"/>
    <property type="match status" value="1"/>
</dbReference>
<dbReference type="STRING" id="880071.Fleli_1321"/>
<feature type="signal peptide" evidence="4">
    <location>
        <begin position="1"/>
        <end position="26"/>
    </location>
</feature>
<dbReference type="Gene3D" id="2.170.130.10">
    <property type="entry name" value="TonB-dependent receptor, plug domain"/>
    <property type="match status" value="1"/>
</dbReference>
<keyword evidence="7" id="KW-1185">Reference proteome</keyword>
<dbReference type="eggNOG" id="COG1629">
    <property type="taxonomic scope" value="Bacteria"/>
</dbReference>
<evidence type="ECO:0000256" key="3">
    <source>
        <dbReference type="ARBA" id="ARBA00023237"/>
    </source>
</evidence>